<dbReference type="Pfam" id="PF17899">
    <property type="entry name" value="Peptidase_M61_N"/>
    <property type="match status" value="1"/>
</dbReference>
<evidence type="ECO:0000313" key="4">
    <source>
        <dbReference type="Proteomes" id="UP001236507"/>
    </source>
</evidence>
<dbReference type="Gene3D" id="1.10.390.10">
    <property type="entry name" value="Neutral Protease Domain 2"/>
    <property type="match status" value="1"/>
</dbReference>
<organism evidence="3 4">
    <name type="scientific">Flectobacillus roseus</name>
    <dbReference type="NCBI Taxonomy" id="502259"/>
    <lineage>
        <taxon>Bacteria</taxon>
        <taxon>Pseudomonadati</taxon>
        <taxon>Bacteroidota</taxon>
        <taxon>Cytophagia</taxon>
        <taxon>Cytophagales</taxon>
        <taxon>Flectobacillaceae</taxon>
        <taxon>Flectobacillus</taxon>
    </lineage>
</organism>
<protein>
    <submittedName>
        <fullName evidence="3">M61 family peptidase</fullName>
    </submittedName>
</protein>
<dbReference type="InterPro" id="IPR027268">
    <property type="entry name" value="Peptidase_M4/M1_CTD_sf"/>
</dbReference>
<sequence>MRYKIYAENPQNHFLTVELEVENITSDRIKIQLPAWRPGRYELQNFAKNIQTFEIFDEQQNPVEFHKVNKDRWKVYTKNISKLTIRLRYYAYIQHSKGVFANAGSSYVDENTMYVNFVNCLPYVSGRMHEPCTVELGVADEYKIACGMPIEGKTLLAQDYYQLVDSPVLASPYLQCQTYKAAGIQFYVWFLGNYQPNWEKILSDFASFSEKQIDIMGDFPEKDYHFINWILPVAFYHGVEHRNSTMIVLGPDTEGDGLYTDLLGVSSHELYHAWNICKIRPVEMMPYDFTKENYFPTGFVAEGVTTYLGDVFLKQSGVFSLDAYLKEFTTTIRRHFEEDGLSPMSLVEASFDLWLDGYVPSIPNRRVSIYNKGAVVAFLLDGLIREATQHEKSIHDVMRLMWENFGESGLGYSLNDYKKLAEEVFGGSLETYFAECISGSIPLQEQVKARLAWYGIEASFDENLRLTIGQVDHENENLRNWLG</sequence>
<evidence type="ECO:0000259" key="2">
    <source>
        <dbReference type="Pfam" id="PF17899"/>
    </source>
</evidence>
<dbReference type="Pfam" id="PF05299">
    <property type="entry name" value="Peptidase_M61"/>
    <property type="match status" value="1"/>
</dbReference>
<dbReference type="InterPro" id="IPR040756">
    <property type="entry name" value="Peptidase_M61_N"/>
</dbReference>
<gene>
    <name evidence="3" type="ORF">QM524_13690</name>
</gene>
<evidence type="ECO:0000313" key="3">
    <source>
        <dbReference type="EMBL" id="MDI9860265.1"/>
    </source>
</evidence>
<reference evidence="3 4" key="1">
    <citation type="submission" date="2023-05" db="EMBL/GenBank/DDBJ databases">
        <title>Novel species of genus Flectobacillus isolated from stream in China.</title>
        <authorList>
            <person name="Lu H."/>
        </authorList>
    </citation>
    <scope>NUCLEOTIDE SEQUENCE [LARGE SCALE GENOMIC DNA]</scope>
    <source>
        <strain evidence="3 4">KCTC 42575</strain>
    </source>
</reference>
<comment type="caution">
    <text evidence="3">The sequence shown here is derived from an EMBL/GenBank/DDBJ whole genome shotgun (WGS) entry which is preliminary data.</text>
</comment>
<accession>A0ABT6Y9P5</accession>
<dbReference type="InterPro" id="IPR007963">
    <property type="entry name" value="Peptidase_M61_catalytic"/>
</dbReference>
<dbReference type="Proteomes" id="UP001236507">
    <property type="component" value="Unassembled WGS sequence"/>
</dbReference>
<name>A0ABT6Y9P5_9BACT</name>
<dbReference type="SUPFAM" id="SSF55486">
    <property type="entry name" value="Metalloproteases ('zincins'), catalytic domain"/>
    <property type="match status" value="1"/>
</dbReference>
<feature type="domain" description="Peptidase M61 catalytic" evidence="1">
    <location>
        <begin position="262"/>
        <end position="376"/>
    </location>
</feature>
<dbReference type="EMBL" id="JASHIF010000010">
    <property type="protein sequence ID" value="MDI9860265.1"/>
    <property type="molecule type" value="Genomic_DNA"/>
</dbReference>
<feature type="domain" description="Peptidase M61 N-terminal" evidence="2">
    <location>
        <begin position="2"/>
        <end position="171"/>
    </location>
</feature>
<dbReference type="RefSeq" id="WP_283345034.1">
    <property type="nucleotide sequence ID" value="NZ_JASHIF010000010.1"/>
</dbReference>
<proteinExistence type="predicted"/>
<keyword evidence="4" id="KW-1185">Reference proteome</keyword>
<evidence type="ECO:0000259" key="1">
    <source>
        <dbReference type="Pfam" id="PF05299"/>
    </source>
</evidence>
<dbReference type="Gene3D" id="2.60.40.3650">
    <property type="match status" value="1"/>
</dbReference>